<keyword evidence="6" id="KW-1185">Reference proteome</keyword>
<dbReference type="Proteomes" id="UP000193801">
    <property type="component" value="Unassembled WGS sequence"/>
</dbReference>
<keyword evidence="1" id="KW-0597">Phosphoprotein</keyword>
<dbReference type="Pfam" id="PF00498">
    <property type="entry name" value="FHA"/>
    <property type="match status" value="1"/>
</dbReference>
<evidence type="ECO:0000313" key="6">
    <source>
        <dbReference type="Proteomes" id="UP000193801"/>
    </source>
</evidence>
<dbReference type="InterPro" id="IPR000253">
    <property type="entry name" value="FHA_dom"/>
</dbReference>
<evidence type="ECO:0000256" key="1">
    <source>
        <dbReference type="ARBA" id="ARBA00022553"/>
    </source>
</evidence>
<evidence type="ECO:0000313" key="5">
    <source>
        <dbReference type="Proteomes" id="UP000193285"/>
    </source>
</evidence>
<gene>
    <name evidence="4" type="ORF">AWB90_11515</name>
    <name evidence="3" type="ORF">AWB91_15525</name>
</gene>
<reference evidence="3" key="3">
    <citation type="submission" date="2016-01" db="EMBL/GenBank/DDBJ databases">
        <authorList>
            <person name="Ana R.F.D.C."/>
            <person name="Tarcisio F."/>
            <person name="Maria L.L."/>
            <person name="Monica P."/>
            <person name="Wana L.O.D.C."/>
            <person name="Elisabetta G."/>
            <person name="Jeann R.D.C.B."/>
            <person name="Veronica D.S."/>
            <person name="Karla V.B.L."/>
            <person name="Roberto B."/>
            <person name="Antonella G."/>
            <person name="Anna F."/>
            <person name="Alessandro M."/>
            <person name="Pamela F."/>
            <person name="Francesca D.L."/>
            <person name="Giulia F.S."/>
            <person name="Sara T."/>
            <person name="Fabio R."/>
            <person name="Olivier J."/>
            <person name="Nicola S."/>
            <person name="Enrico T."/>
        </authorList>
    </citation>
    <scope>NUCLEOTIDE SEQUENCE</scope>
    <source>
        <strain evidence="3">FI-07156</strain>
    </source>
</reference>
<evidence type="ECO:0000313" key="4">
    <source>
        <dbReference type="EMBL" id="ORW48841.1"/>
    </source>
</evidence>
<dbReference type="Proteomes" id="UP000193285">
    <property type="component" value="Unassembled WGS sequence"/>
</dbReference>
<organism evidence="4 5">
    <name type="scientific">Mycobacterium paraense</name>
    <dbReference type="NCBI Taxonomy" id="767916"/>
    <lineage>
        <taxon>Bacteria</taxon>
        <taxon>Bacillati</taxon>
        <taxon>Actinomycetota</taxon>
        <taxon>Actinomycetes</taxon>
        <taxon>Mycobacteriales</taxon>
        <taxon>Mycobacteriaceae</taxon>
        <taxon>Mycobacterium</taxon>
        <taxon>Mycobacterium simiae complex</taxon>
    </lineage>
</organism>
<dbReference type="PROSITE" id="PS50006">
    <property type="entry name" value="FHA_DOMAIN"/>
    <property type="match status" value="1"/>
</dbReference>
<dbReference type="Gene3D" id="2.60.200.20">
    <property type="match status" value="1"/>
</dbReference>
<dbReference type="SMART" id="SM00240">
    <property type="entry name" value="FHA"/>
    <property type="match status" value="1"/>
</dbReference>
<dbReference type="SUPFAM" id="SSF49879">
    <property type="entry name" value="SMAD/FHA domain"/>
    <property type="match status" value="1"/>
</dbReference>
<protein>
    <submittedName>
        <fullName evidence="4">Peptide-binding protein</fullName>
    </submittedName>
</protein>
<accession>A0A1X2AD84</accession>
<sequence>MEPAREDATGKMTSALHADEFDASAAVAEAALEEMETLGGGQGMLIVKRGPNAGSQFQLDRPVMSAGRHPASDIFLDDITVSRRHAEFRRENGKFHVVDLGSLNKTYLNRAPVDSAVLANGDEVRIGNFRLIFVAGPACVRGL</sequence>
<name>A0A1X2AD84_9MYCO</name>
<dbReference type="EMBL" id="LQPK01000011">
    <property type="protein sequence ID" value="ORW31680.1"/>
    <property type="molecule type" value="Genomic_DNA"/>
</dbReference>
<reference evidence="5 6" key="1">
    <citation type="journal article" date="2015" name="Emerg. Microbes Infect.">
        <title>Characterization of 17 strains belonging to the Mycobacterium simiae complex and description of Mycobacterium paraense sp. nov.</title>
        <authorList>
            <person name="Fusco da Costa A.R."/>
            <person name="Fedrizzi T."/>
            <person name="Lopes M.L."/>
            <person name="Pecorari M."/>
            <person name="Oliveira da Costa W.L."/>
            <person name="Giacobazzi E."/>
            <person name="da Costa Bahia J.R."/>
            <person name="De Sanctis V."/>
            <person name="Batista Lima K.V."/>
            <person name="Bertorelli R."/>
            <person name="Grottola A."/>
            <person name="Fabio A."/>
            <person name="Mariottini A."/>
            <person name="Ferretti P."/>
            <person name="Di Leva F."/>
            <person name="Fregni Serpini G."/>
            <person name="Tagliazucchi S."/>
            <person name="Rumpianesi F."/>
            <person name="Jousson O."/>
            <person name="Segata N."/>
            <person name="Tortoli E."/>
        </authorList>
    </citation>
    <scope>NUCLEOTIDE SEQUENCE [LARGE SCALE GENOMIC DNA]</scope>
    <source>
        <strain evidence="3 6">FI-07156</strain>
        <strain evidence="4 5">IEC33</strain>
    </source>
</reference>
<dbReference type="RefSeq" id="WP_085095208.1">
    <property type="nucleotide sequence ID" value="NZ_LQPK01000011.1"/>
</dbReference>
<dbReference type="InterPro" id="IPR008984">
    <property type="entry name" value="SMAD_FHA_dom_sf"/>
</dbReference>
<evidence type="ECO:0000259" key="2">
    <source>
        <dbReference type="PROSITE" id="PS50006"/>
    </source>
</evidence>
<dbReference type="OrthoDB" id="9815925at2"/>
<reference evidence="4" key="2">
    <citation type="submission" date="2016-01" db="EMBL/GenBank/DDBJ databases">
        <authorList>
            <person name="Oliw E.H."/>
        </authorList>
    </citation>
    <scope>NUCLEOTIDE SEQUENCE</scope>
    <source>
        <strain evidence="4">IEC33</strain>
    </source>
</reference>
<dbReference type="PANTHER" id="PTHR23308">
    <property type="entry name" value="NUCLEAR INHIBITOR OF PROTEIN PHOSPHATASE-1"/>
    <property type="match status" value="1"/>
</dbReference>
<feature type="domain" description="FHA" evidence="2">
    <location>
        <begin position="64"/>
        <end position="113"/>
    </location>
</feature>
<dbReference type="STRING" id="767916.AWB91_15525"/>
<dbReference type="InterPro" id="IPR050923">
    <property type="entry name" value="Cell_Proc_Reg/RNA_Proc"/>
</dbReference>
<proteinExistence type="predicted"/>
<comment type="caution">
    <text evidence="4">The sequence shown here is derived from an EMBL/GenBank/DDBJ whole genome shotgun (WGS) entry which is preliminary data.</text>
</comment>
<evidence type="ECO:0000313" key="3">
    <source>
        <dbReference type="EMBL" id="ORW31680.1"/>
    </source>
</evidence>
<dbReference type="AlphaFoldDB" id="A0A1X2AD84"/>
<dbReference type="EMBL" id="LQPN01000039">
    <property type="protein sequence ID" value="ORW48841.1"/>
    <property type="molecule type" value="Genomic_DNA"/>
</dbReference>